<keyword evidence="6" id="KW-0812">Transmembrane</keyword>
<feature type="signal peptide" evidence="10">
    <location>
        <begin position="1"/>
        <end position="20"/>
    </location>
</feature>
<dbReference type="Gene3D" id="3.30.1150.10">
    <property type="match status" value="2"/>
</dbReference>
<dbReference type="PANTHER" id="PTHR33446">
    <property type="entry name" value="PROTEIN TONB-RELATED"/>
    <property type="match status" value="1"/>
</dbReference>
<evidence type="ECO:0000256" key="10">
    <source>
        <dbReference type="SAM" id="SignalP"/>
    </source>
</evidence>
<proteinExistence type="inferred from homology"/>
<dbReference type="NCBIfam" id="TIGR01352">
    <property type="entry name" value="tonB_Cterm"/>
    <property type="match status" value="1"/>
</dbReference>
<evidence type="ECO:0000256" key="9">
    <source>
        <dbReference type="ARBA" id="ARBA00023136"/>
    </source>
</evidence>
<evidence type="ECO:0000256" key="7">
    <source>
        <dbReference type="ARBA" id="ARBA00022927"/>
    </source>
</evidence>
<dbReference type="Proteomes" id="UP000246099">
    <property type="component" value="Chromosome"/>
</dbReference>
<evidence type="ECO:0000256" key="4">
    <source>
        <dbReference type="ARBA" id="ARBA00022475"/>
    </source>
</evidence>
<keyword evidence="9" id="KW-0472">Membrane</keyword>
<dbReference type="PROSITE" id="PS52015">
    <property type="entry name" value="TONB_CTD"/>
    <property type="match status" value="1"/>
</dbReference>
<sequence>MTRYLIILPFLLLLALPAAAQVYRDAAFPGGLDSLVQYVQRRVKVPDAGPLTEKGTYVTVEFTVTTKGKITQVRTPRGATASPYLDALVEVVEGLPDFTPGVIRGKRSDVEYSLSGKFSVKKAADSVTMVRTFELEQPPRFPGGLAGLADFLSYNVKYPRDAIKNGVSGIVKVSFDVDQNGVPVNISVPGRQLGYGLEEEGIRVVSEMPDWMPGIQHGKKVKVHFNLPIRFRAPLPRL</sequence>
<keyword evidence="8" id="KW-1133">Transmembrane helix</keyword>
<gene>
    <name evidence="12" type="ORF">DLD77_01495</name>
</gene>
<comment type="similarity">
    <text evidence="2">Belongs to the TonB family.</text>
</comment>
<evidence type="ECO:0000256" key="6">
    <source>
        <dbReference type="ARBA" id="ARBA00022692"/>
    </source>
</evidence>
<keyword evidence="3" id="KW-0813">Transport</keyword>
<evidence type="ECO:0000256" key="2">
    <source>
        <dbReference type="ARBA" id="ARBA00006555"/>
    </source>
</evidence>
<dbReference type="Pfam" id="PF03544">
    <property type="entry name" value="TonB_C"/>
    <property type="match status" value="1"/>
</dbReference>
<keyword evidence="10" id="KW-0732">Signal</keyword>
<evidence type="ECO:0000256" key="5">
    <source>
        <dbReference type="ARBA" id="ARBA00022519"/>
    </source>
</evidence>
<evidence type="ECO:0000256" key="3">
    <source>
        <dbReference type="ARBA" id="ARBA00022448"/>
    </source>
</evidence>
<keyword evidence="4" id="KW-1003">Cell membrane</keyword>
<dbReference type="SUPFAM" id="SSF74653">
    <property type="entry name" value="TolA/TonB C-terminal domain"/>
    <property type="match status" value="2"/>
</dbReference>
<accession>A0ABM6W989</accession>
<evidence type="ECO:0000313" key="13">
    <source>
        <dbReference type="Proteomes" id="UP000246099"/>
    </source>
</evidence>
<comment type="subcellular location">
    <subcellularLocation>
        <location evidence="1">Cell inner membrane</location>
        <topology evidence="1">Single-pass membrane protein</topology>
        <orientation evidence="1">Periplasmic side</orientation>
    </subcellularLocation>
</comment>
<keyword evidence="7" id="KW-0653">Protein transport</keyword>
<dbReference type="RefSeq" id="WP_119075977.1">
    <property type="nucleotide sequence ID" value="NZ_CP029600.1"/>
</dbReference>
<protein>
    <recommendedName>
        <fullName evidence="11">TonB C-terminal domain-containing protein</fullName>
    </recommendedName>
</protein>
<dbReference type="EMBL" id="CP029600">
    <property type="protein sequence ID" value="AWO00473.1"/>
    <property type="molecule type" value="Genomic_DNA"/>
</dbReference>
<dbReference type="InterPro" id="IPR006260">
    <property type="entry name" value="TonB/TolA_C"/>
</dbReference>
<evidence type="ECO:0000313" key="12">
    <source>
        <dbReference type="EMBL" id="AWO00473.1"/>
    </source>
</evidence>
<dbReference type="InterPro" id="IPR037682">
    <property type="entry name" value="TonB_C"/>
</dbReference>
<name>A0ABM6W989_9BACT</name>
<dbReference type="PANTHER" id="PTHR33446:SF2">
    <property type="entry name" value="PROTEIN TONB"/>
    <property type="match status" value="1"/>
</dbReference>
<dbReference type="InterPro" id="IPR051045">
    <property type="entry name" value="TonB-dependent_transducer"/>
</dbReference>
<reference evidence="12 13" key="1">
    <citation type="submission" date="2018-05" db="EMBL/GenBank/DDBJ databases">
        <title>Chitinophaga sp. nov., isolated from rhizosphere soil of Alhagi.</title>
        <authorList>
            <person name="Liu Y."/>
        </authorList>
    </citation>
    <scope>NUCLEOTIDE SEQUENCE [LARGE SCALE GENOMIC DNA]</scope>
    <source>
        <strain evidence="12 13">T22</strain>
    </source>
</reference>
<evidence type="ECO:0000256" key="8">
    <source>
        <dbReference type="ARBA" id="ARBA00022989"/>
    </source>
</evidence>
<evidence type="ECO:0000256" key="1">
    <source>
        <dbReference type="ARBA" id="ARBA00004383"/>
    </source>
</evidence>
<keyword evidence="5" id="KW-0997">Cell inner membrane</keyword>
<feature type="chain" id="PRO_5045154318" description="TonB C-terminal domain-containing protein" evidence="10">
    <location>
        <begin position="21"/>
        <end position="238"/>
    </location>
</feature>
<feature type="domain" description="TonB C-terminal" evidence="11">
    <location>
        <begin position="143"/>
        <end position="238"/>
    </location>
</feature>
<keyword evidence="13" id="KW-1185">Reference proteome</keyword>
<evidence type="ECO:0000259" key="11">
    <source>
        <dbReference type="PROSITE" id="PS52015"/>
    </source>
</evidence>
<organism evidence="12 13">
    <name type="scientific">Chitinophaga alhagiae</name>
    <dbReference type="NCBI Taxonomy" id="2203219"/>
    <lineage>
        <taxon>Bacteria</taxon>
        <taxon>Pseudomonadati</taxon>
        <taxon>Bacteroidota</taxon>
        <taxon>Chitinophagia</taxon>
        <taxon>Chitinophagales</taxon>
        <taxon>Chitinophagaceae</taxon>
        <taxon>Chitinophaga</taxon>
    </lineage>
</organism>